<feature type="compositionally biased region" description="Acidic residues" evidence="7">
    <location>
        <begin position="172"/>
        <end position="182"/>
    </location>
</feature>
<keyword evidence="10" id="KW-1185">Reference proteome</keyword>
<comment type="function">
    <text evidence="6">Transcriptional repressor that regulates multiple aspects of plant growth and development.</text>
</comment>
<name>A0AAV1EAJ1_OLDCO</name>
<protein>
    <recommendedName>
        <fullName evidence="6">Transcription repressor</fullName>
    </recommendedName>
    <alternativeName>
        <fullName evidence="6">Ovate family protein</fullName>
    </alternativeName>
</protein>
<dbReference type="GO" id="GO:0005634">
    <property type="term" value="C:nucleus"/>
    <property type="evidence" value="ECO:0007669"/>
    <property type="project" value="UniProtKB-SubCell"/>
</dbReference>
<evidence type="ECO:0000313" key="10">
    <source>
        <dbReference type="Proteomes" id="UP001161247"/>
    </source>
</evidence>
<evidence type="ECO:0000256" key="6">
    <source>
        <dbReference type="RuleBase" id="RU367028"/>
    </source>
</evidence>
<accession>A0AAV1EAJ1</accession>
<dbReference type="InterPro" id="IPR006458">
    <property type="entry name" value="Ovate_C"/>
</dbReference>
<evidence type="ECO:0000256" key="4">
    <source>
        <dbReference type="ARBA" id="ARBA00023163"/>
    </source>
</evidence>
<evidence type="ECO:0000256" key="3">
    <source>
        <dbReference type="ARBA" id="ARBA00023015"/>
    </source>
</evidence>
<feature type="compositionally biased region" description="Basic residues" evidence="7">
    <location>
        <begin position="217"/>
        <end position="229"/>
    </location>
</feature>
<evidence type="ECO:0000256" key="1">
    <source>
        <dbReference type="ARBA" id="ARBA00004123"/>
    </source>
</evidence>
<evidence type="ECO:0000256" key="5">
    <source>
        <dbReference type="ARBA" id="ARBA00023242"/>
    </source>
</evidence>
<evidence type="ECO:0000256" key="2">
    <source>
        <dbReference type="ARBA" id="ARBA00022491"/>
    </source>
</evidence>
<dbReference type="PANTHER" id="PTHR33057">
    <property type="entry name" value="TRANSCRIPTION REPRESSOR OFP7-RELATED"/>
    <property type="match status" value="1"/>
</dbReference>
<keyword evidence="2 6" id="KW-0678">Repressor</keyword>
<feature type="domain" description="OVATE" evidence="8">
    <location>
        <begin position="286"/>
        <end position="342"/>
    </location>
</feature>
<sequence length="346" mass="38474">MTKPFKLRLRLPYFQLCRNISSSVLANRSASTRTSSIPVKTEALDTSSSMYPMSPAPPPSSPDHSSSFKRNVASKIIPIGMDTGGHSSSCTAYDAYIDDMDSSPAYKHNSTFGKLYNSPANFEEFDASFWPVESSNAEKFHRKKSISSLKDQSATSLSMSVSSPAHSRWFSSEDEDEDDNESEGQLSSCSSLSSLSDFGHLVKNQVDHKCTNGNGRKIMKKESKVRKPKVMNASNSWKDGDKIKVSATAMMRRESDSSSGRKVLGRLLPCGVDGKVKESYAIMKKSADPFDDFKMSMLEMIREKQISEQEDLEKLLMCFLSLNAKDHHAVIVAAFTEVWEELYASR</sequence>
<organism evidence="9 10">
    <name type="scientific">Oldenlandia corymbosa var. corymbosa</name>
    <dbReference type="NCBI Taxonomy" id="529605"/>
    <lineage>
        <taxon>Eukaryota</taxon>
        <taxon>Viridiplantae</taxon>
        <taxon>Streptophyta</taxon>
        <taxon>Embryophyta</taxon>
        <taxon>Tracheophyta</taxon>
        <taxon>Spermatophyta</taxon>
        <taxon>Magnoliopsida</taxon>
        <taxon>eudicotyledons</taxon>
        <taxon>Gunneridae</taxon>
        <taxon>Pentapetalae</taxon>
        <taxon>asterids</taxon>
        <taxon>lamiids</taxon>
        <taxon>Gentianales</taxon>
        <taxon>Rubiaceae</taxon>
        <taxon>Rubioideae</taxon>
        <taxon>Spermacoceae</taxon>
        <taxon>Hedyotis-Oldenlandia complex</taxon>
        <taxon>Oldenlandia</taxon>
    </lineage>
</organism>
<evidence type="ECO:0000256" key="7">
    <source>
        <dbReference type="SAM" id="MobiDB-lite"/>
    </source>
</evidence>
<evidence type="ECO:0000259" key="8">
    <source>
        <dbReference type="Pfam" id="PF04844"/>
    </source>
</evidence>
<feature type="region of interest" description="Disordered" evidence="7">
    <location>
        <begin position="46"/>
        <end position="68"/>
    </location>
</feature>
<dbReference type="AlphaFoldDB" id="A0AAV1EAJ1"/>
<dbReference type="PANTHER" id="PTHR33057:SF219">
    <property type="entry name" value="TRANSCRIPTION REPRESSOR"/>
    <property type="match status" value="1"/>
</dbReference>
<keyword evidence="4 6" id="KW-0804">Transcription</keyword>
<dbReference type="Pfam" id="PF04844">
    <property type="entry name" value="Ovate"/>
    <property type="match status" value="1"/>
</dbReference>
<feature type="region of interest" description="Disordered" evidence="7">
    <location>
        <begin position="209"/>
        <end position="237"/>
    </location>
</feature>
<dbReference type="Proteomes" id="UP001161247">
    <property type="component" value="Chromosome 8"/>
</dbReference>
<evidence type="ECO:0000313" key="9">
    <source>
        <dbReference type="EMBL" id="CAI9116724.1"/>
    </source>
</evidence>
<dbReference type="InterPro" id="IPR038933">
    <property type="entry name" value="Ovate"/>
</dbReference>
<reference evidence="9" key="1">
    <citation type="submission" date="2023-03" db="EMBL/GenBank/DDBJ databases">
        <authorList>
            <person name="Julca I."/>
        </authorList>
    </citation>
    <scope>NUCLEOTIDE SEQUENCE</scope>
</reference>
<dbReference type="NCBIfam" id="TIGR01568">
    <property type="entry name" value="A_thal_3678"/>
    <property type="match status" value="1"/>
</dbReference>
<feature type="region of interest" description="Disordered" evidence="7">
    <location>
        <begin position="165"/>
        <end position="188"/>
    </location>
</feature>
<gene>
    <name evidence="9" type="ORF">OLC1_LOCUS22941</name>
</gene>
<dbReference type="GO" id="GO:0045892">
    <property type="term" value="P:negative regulation of DNA-templated transcription"/>
    <property type="evidence" value="ECO:0007669"/>
    <property type="project" value="UniProtKB-UniRule"/>
</dbReference>
<comment type="subcellular location">
    <subcellularLocation>
        <location evidence="1 6">Nucleus</location>
    </subcellularLocation>
</comment>
<dbReference type="EMBL" id="OX459125">
    <property type="protein sequence ID" value="CAI9116724.1"/>
    <property type="molecule type" value="Genomic_DNA"/>
</dbReference>
<keyword evidence="3 6" id="KW-0805">Transcription regulation</keyword>
<proteinExistence type="predicted"/>
<keyword evidence="5 6" id="KW-0539">Nucleus</keyword>